<dbReference type="PANTHER" id="PTHR30282">
    <property type="entry name" value="P-AMINOBENZOYL GLUTAMATE TRANSPORTER"/>
    <property type="match status" value="1"/>
</dbReference>
<dbReference type="EMBL" id="JAFNLT010000004">
    <property type="protein sequence ID" value="MBO1226987.1"/>
    <property type="molecule type" value="Genomic_DNA"/>
</dbReference>
<reference evidence="2 5" key="3">
    <citation type="submission" date="2021-03" db="EMBL/GenBank/DDBJ databases">
        <title>Staphylococci and Mammaliicocci in bats.</title>
        <authorList>
            <person name="Fountain K."/>
        </authorList>
    </citation>
    <scope>NUCLEOTIDE SEQUENCE [LARGE SCALE GENOMIC DNA]</scope>
    <source>
        <strain evidence="2 5">18_1_E_SW</strain>
    </source>
</reference>
<comment type="caution">
    <text evidence="3">The sequence shown here is derived from an EMBL/GenBank/DDBJ whole genome shotgun (WGS) entry which is preliminary data.</text>
</comment>
<dbReference type="OrthoDB" id="3314392at2"/>
<dbReference type="GO" id="GO:0015558">
    <property type="term" value="F:secondary active p-aminobenzoyl-glutamate transmembrane transporter activity"/>
    <property type="evidence" value="ECO:0007669"/>
    <property type="project" value="InterPro"/>
</dbReference>
<keyword evidence="1" id="KW-0812">Transmembrane</keyword>
<dbReference type="PANTHER" id="PTHR30282:SF0">
    <property type="entry name" value="P-AMINOBENZOYL-GLUTAMATE TRANSPORT PROTEIN"/>
    <property type="match status" value="1"/>
</dbReference>
<keyword evidence="1" id="KW-0472">Membrane</keyword>
<dbReference type="Proteomes" id="UP000664081">
    <property type="component" value="Unassembled WGS sequence"/>
</dbReference>
<reference evidence="3 4" key="1">
    <citation type="journal article" date="2016" name="Front. Microbiol.">
        <title>Comprehensive Phylogenetic Analysis of Bovine Non-aureus Staphylococci Species Based on Whole-Genome Sequencing.</title>
        <authorList>
            <person name="Naushad S."/>
            <person name="Barkema H.W."/>
            <person name="Luby C."/>
            <person name="Condas L.A."/>
            <person name="Nobrega D.B."/>
            <person name="Carson D.A."/>
            <person name="De Buck J."/>
        </authorList>
    </citation>
    <scope>NUCLEOTIDE SEQUENCE [LARGE SCALE GENOMIC DNA]</scope>
    <source>
        <strain evidence="3 4">SNUC 4337</strain>
    </source>
</reference>
<feature type="transmembrane region" description="Helical" evidence="1">
    <location>
        <begin position="120"/>
        <end position="153"/>
    </location>
</feature>
<dbReference type="RefSeq" id="WP_096810193.1">
    <property type="nucleotide sequence ID" value="NZ_CABIWM010000004.1"/>
</dbReference>
<dbReference type="GeneID" id="66777126"/>
<dbReference type="AlphaFoldDB" id="A0A291JKU1"/>
<protein>
    <submittedName>
        <fullName evidence="2">AbgT family transporter</fullName>
    </submittedName>
    <submittedName>
        <fullName evidence="3">p-aminobenzoyl-glutamate transporter</fullName>
    </submittedName>
</protein>
<evidence type="ECO:0000313" key="5">
    <source>
        <dbReference type="Proteomes" id="UP000664081"/>
    </source>
</evidence>
<keyword evidence="5" id="KW-1185">Reference proteome</keyword>
<feature type="transmembrane region" description="Helical" evidence="1">
    <location>
        <begin position="26"/>
        <end position="47"/>
    </location>
</feature>
<dbReference type="GO" id="GO:1902604">
    <property type="term" value="P:p-aminobenzoyl-glutamate transmembrane transport"/>
    <property type="evidence" value="ECO:0007669"/>
    <property type="project" value="InterPro"/>
</dbReference>
<evidence type="ECO:0000313" key="3">
    <source>
        <dbReference type="EMBL" id="PTK59359.1"/>
    </source>
</evidence>
<organism evidence="3 4">
    <name type="scientific">Staphylococcus nepalensis</name>
    <dbReference type="NCBI Taxonomy" id="214473"/>
    <lineage>
        <taxon>Bacteria</taxon>
        <taxon>Bacillati</taxon>
        <taxon>Bacillota</taxon>
        <taxon>Bacilli</taxon>
        <taxon>Bacillales</taxon>
        <taxon>Staphylococcaceae</taxon>
        <taxon>Staphylococcus</taxon>
    </lineage>
</organism>
<dbReference type="EMBL" id="PZHR01000023">
    <property type="protein sequence ID" value="PTK59359.1"/>
    <property type="molecule type" value="Genomic_DNA"/>
</dbReference>
<feature type="transmembrane region" description="Helical" evidence="1">
    <location>
        <begin position="339"/>
        <end position="358"/>
    </location>
</feature>
<feature type="transmembrane region" description="Helical" evidence="1">
    <location>
        <begin position="411"/>
        <end position="430"/>
    </location>
</feature>
<dbReference type="InterPro" id="IPR004697">
    <property type="entry name" value="AbgT"/>
</dbReference>
<evidence type="ECO:0000256" key="1">
    <source>
        <dbReference type="SAM" id="Phobius"/>
    </source>
</evidence>
<dbReference type="Pfam" id="PF03806">
    <property type="entry name" value="ABG_transport"/>
    <property type="match status" value="1"/>
</dbReference>
<feature type="transmembrane region" description="Helical" evidence="1">
    <location>
        <begin position="378"/>
        <end position="399"/>
    </location>
</feature>
<feature type="transmembrane region" description="Helical" evidence="1">
    <location>
        <begin position="160"/>
        <end position="181"/>
    </location>
</feature>
<dbReference type="Proteomes" id="UP000240400">
    <property type="component" value="Unassembled WGS sequence"/>
</dbReference>
<reference evidence="3" key="2">
    <citation type="submission" date="2018-03" db="EMBL/GenBank/DDBJ databases">
        <authorList>
            <person name="Keele B.F."/>
        </authorList>
    </citation>
    <scope>NUCLEOTIDE SEQUENCE</scope>
    <source>
        <strain evidence="3">SNUC 4337</strain>
    </source>
</reference>
<name>A0A291JKU1_9STAP</name>
<dbReference type="KEGG" id="snl:BJD96_08630"/>
<evidence type="ECO:0000313" key="2">
    <source>
        <dbReference type="EMBL" id="MBO1226987.1"/>
    </source>
</evidence>
<accession>A0A291JKU1</accession>
<feature type="transmembrane region" description="Helical" evidence="1">
    <location>
        <begin position="81"/>
        <end position="100"/>
    </location>
</feature>
<sequence length="504" mass="54389">MAEKVKKQSKFLNKVEYLGNKLPHPFFLFIYLAVIVVILSFIFNMFGATVKPPGSEKTLEVKNLFSGDGLQYMLKNTITNFTGFAPLGIVIAMMLGVGLAEKVGLLEYVIRKTITKAPSSLVTYVVVFVGIMGNIASDAAMILVPPLAAIVFYKLGRHPIAGLAAGFGAAGAGFTANLLVVGTDALLSGISTEAASIIDASMSVSPVSNWYFNIVSTFALTVVGGLVTTKIIEPRLGKYNKKVEDLEVDESSPTAKKALISALIAASIYILAIIITLFIPNSPLRGDDGSIINSPFIDGIVPIILVLFLILGITFGIVDRKINTTHDIGKYMTDAVRDLSGYIVLAFAAAQFISFFQWSNMATWIAVNGAEFLKSINLTGFPLIIMYIIFTAFLGFLITSGSAKWALEAPVFVPMFMQLGIHPGFTQVAYRVADSSIATVTPLNPYFVVILSFLNKYDKKAGVGTLISLMIPYTVSFLTTWIVLVAFFYITGLPVGPGVTRELK</sequence>
<proteinExistence type="predicted"/>
<feature type="transmembrane region" description="Helical" evidence="1">
    <location>
        <begin position="258"/>
        <end position="279"/>
    </location>
</feature>
<gene>
    <name evidence="3" type="ORF">BUZ61_05915</name>
    <name evidence="2" type="ORF">J3T88_06560</name>
</gene>
<keyword evidence="1" id="KW-1133">Transmembrane helix</keyword>
<feature type="transmembrane region" description="Helical" evidence="1">
    <location>
        <begin position="466"/>
        <end position="490"/>
    </location>
</feature>
<feature type="transmembrane region" description="Helical" evidence="1">
    <location>
        <begin position="436"/>
        <end position="454"/>
    </location>
</feature>
<feature type="transmembrane region" description="Helical" evidence="1">
    <location>
        <begin position="299"/>
        <end position="318"/>
    </location>
</feature>
<evidence type="ECO:0000313" key="4">
    <source>
        <dbReference type="Proteomes" id="UP000240400"/>
    </source>
</evidence>